<comment type="caution">
    <text evidence="1">The sequence shown here is derived from an EMBL/GenBank/DDBJ whole genome shotgun (WGS) entry which is preliminary data.</text>
</comment>
<proteinExistence type="predicted"/>
<evidence type="ECO:0000313" key="2">
    <source>
        <dbReference type="Proteomes" id="UP000004508"/>
    </source>
</evidence>
<dbReference type="Gene3D" id="3.40.50.1820">
    <property type="entry name" value="alpha/beta hydrolase"/>
    <property type="match status" value="1"/>
</dbReference>
<sequence length="285" mass="31992">MKSHMLEEKCSMFNYDPSAPLDFEVLSEQKQRNTTLQDITYTSPKGGKVPAYLIIPPEAGPFAGVIFVHWGEGNRDEFVDEALELAPLGTVSLLIDAPLARPEPWTAPGNTPEEFRESDIQLVIDIQHGIDLLLTRPDIDRQRLGYVGHSLGATKGGIVAGIEKRVRAYVFMAGLPSVADSFRTSAHPDMVEMRATTSTEELEHLISLMEPLDAIHYVGKAAPAALFFQFARHDEFVTERDALWYEQVASSPKLTKWYETDHQFNPEARHDRVAWLCTQLSLKSR</sequence>
<dbReference type="eggNOG" id="COG1506">
    <property type="taxonomic scope" value="Bacteria"/>
</dbReference>
<dbReference type="EMBL" id="ADVG01000001">
    <property type="protein sequence ID" value="EFH88304.1"/>
    <property type="molecule type" value="Genomic_DNA"/>
</dbReference>
<dbReference type="PANTHER" id="PTHR22946">
    <property type="entry name" value="DIENELACTONE HYDROLASE DOMAIN-CONTAINING PROTEIN-RELATED"/>
    <property type="match status" value="1"/>
</dbReference>
<protein>
    <submittedName>
        <fullName evidence="1">Dipeptidyl aminopeptidase/acylaminoacyl-peptidase-like protein</fullName>
    </submittedName>
</protein>
<keyword evidence="2" id="KW-1185">Reference proteome</keyword>
<evidence type="ECO:0000313" key="1">
    <source>
        <dbReference type="EMBL" id="EFH88304.1"/>
    </source>
</evidence>
<organism evidence="1 2">
    <name type="scientific">Ktedonobacter racemifer DSM 44963</name>
    <dbReference type="NCBI Taxonomy" id="485913"/>
    <lineage>
        <taxon>Bacteria</taxon>
        <taxon>Bacillati</taxon>
        <taxon>Chloroflexota</taxon>
        <taxon>Ktedonobacteria</taxon>
        <taxon>Ktedonobacterales</taxon>
        <taxon>Ktedonobacteraceae</taxon>
        <taxon>Ktedonobacter</taxon>
    </lineage>
</organism>
<keyword evidence="1" id="KW-0645">Protease</keyword>
<dbReference type="GO" id="GO:0004177">
    <property type="term" value="F:aminopeptidase activity"/>
    <property type="evidence" value="ECO:0007669"/>
    <property type="project" value="UniProtKB-KW"/>
</dbReference>
<gene>
    <name evidence="1" type="ORF">Krac_9732</name>
</gene>
<dbReference type="Proteomes" id="UP000004508">
    <property type="component" value="Unassembled WGS sequence"/>
</dbReference>
<dbReference type="STRING" id="485913.Krac_9732"/>
<dbReference type="AlphaFoldDB" id="D6TDF9"/>
<keyword evidence="1" id="KW-0031">Aminopeptidase</keyword>
<accession>D6TDF9</accession>
<reference evidence="1 2" key="1">
    <citation type="journal article" date="2011" name="Stand. Genomic Sci.">
        <title>Non-contiguous finished genome sequence and contextual data of the filamentous soil bacterium Ktedonobacter racemifer type strain (SOSP1-21).</title>
        <authorList>
            <person name="Chang Y.J."/>
            <person name="Land M."/>
            <person name="Hauser L."/>
            <person name="Chertkov O."/>
            <person name="Del Rio T.G."/>
            <person name="Nolan M."/>
            <person name="Copeland A."/>
            <person name="Tice H."/>
            <person name="Cheng J.F."/>
            <person name="Lucas S."/>
            <person name="Han C."/>
            <person name="Goodwin L."/>
            <person name="Pitluck S."/>
            <person name="Ivanova N."/>
            <person name="Ovchinikova G."/>
            <person name="Pati A."/>
            <person name="Chen A."/>
            <person name="Palaniappan K."/>
            <person name="Mavromatis K."/>
            <person name="Liolios K."/>
            <person name="Brettin T."/>
            <person name="Fiebig A."/>
            <person name="Rohde M."/>
            <person name="Abt B."/>
            <person name="Goker M."/>
            <person name="Detter J.C."/>
            <person name="Woyke T."/>
            <person name="Bristow J."/>
            <person name="Eisen J.A."/>
            <person name="Markowitz V."/>
            <person name="Hugenholtz P."/>
            <person name="Kyrpides N.C."/>
            <person name="Klenk H.P."/>
            <person name="Lapidus A."/>
        </authorList>
    </citation>
    <scope>NUCLEOTIDE SEQUENCE [LARGE SCALE GENOMIC DNA]</scope>
    <source>
        <strain evidence="2">DSM 44963</strain>
    </source>
</reference>
<keyword evidence="1" id="KW-0378">Hydrolase</keyword>
<dbReference type="InterPro" id="IPR029058">
    <property type="entry name" value="AB_hydrolase_fold"/>
</dbReference>
<dbReference type="InterPro" id="IPR050261">
    <property type="entry name" value="FrsA_esterase"/>
</dbReference>
<dbReference type="SUPFAM" id="SSF53474">
    <property type="entry name" value="alpha/beta-Hydrolases"/>
    <property type="match status" value="1"/>
</dbReference>
<name>D6TDF9_KTERA</name>
<dbReference type="InParanoid" id="D6TDF9"/>